<dbReference type="FunFam" id="3.30.565.10:FF:000007">
    <property type="entry name" value="Mitochondrial pyruvate dehydrogenase kinase isoform 2"/>
    <property type="match status" value="1"/>
</dbReference>
<keyword evidence="3 9" id="KW-0808">Transferase</keyword>
<dbReference type="AlphaFoldDB" id="A0A7R9HR86"/>
<dbReference type="SMART" id="SM00387">
    <property type="entry name" value="HATPase_c"/>
    <property type="match status" value="1"/>
</dbReference>
<evidence type="ECO:0000256" key="2">
    <source>
        <dbReference type="ARBA" id="ARBA00006155"/>
    </source>
</evidence>
<sequence length="229" mass="25700">MDVVQDAYENARFLCDQYYLSSPELIVKQNIPEDDSKIRIVYVPSHLYHILFELFKNSMRAVMEANSLSEQYPPIEVTLVKGREDICVKISDRGGGIPRSQTDQLFNYMFSTAPQPPKSDAHTVPLAGYGYGLPISRLYARYFHGELALMSCEGFGTDCIVYLKALSNEANELLPIFNKASSRYYRTPVQTGDWSNSGTSMGVRPSGAMKPRRHTLSTPSPTISQHAQC</sequence>
<keyword evidence="6 9" id="KW-0067">ATP-binding</keyword>
<dbReference type="PANTHER" id="PTHR11947:SF3">
    <property type="entry name" value="[PYRUVATE DEHYDROGENASE (ACETYL-TRANSFERRING)] KINASE, MITOCHONDRIAL"/>
    <property type="match status" value="1"/>
</dbReference>
<reference evidence="12" key="1">
    <citation type="submission" date="2020-11" db="EMBL/GenBank/DDBJ databases">
        <authorList>
            <person name="Tran Van P."/>
        </authorList>
    </citation>
    <scope>NUCLEOTIDE SEQUENCE</scope>
</reference>
<evidence type="ECO:0000256" key="10">
    <source>
        <dbReference type="SAM" id="MobiDB-lite"/>
    </source>
</evidence>
<feature type="region of interest" description="Disordered" evidence="10">
    <location>
        <begin position="195"/>
        <end position="229"/>
    </location>
</feature>
<dbReference type="GO" id="GO:0004740">
    <property type="term" value="F:pyruvate dehydrogenase (acetyl-transferring) kinase activity"/>
    <property type="evidence" value="ECO:0007669"/>
    <property type="project" value="TreeGrafter"/>
</dbReference>
<organism evidence="12">
    <name type="scientific">Timema monikensis</name>
    <dbReference type="NCBI Taxonomy" id="170555"/>
    <lineage>
        <taxon>Eukaryota</taxon>
        <taxon>Metazoa</taxon>
        <taxon>Ecdysozoa</taxon>
        <taxon>Arthropoda</taxon>
        <taxon>Hexapoda</taxon>
        <taxon>Insecta</taxon>
        <taxon>Pterygota</taxon>
        <taxon>Neoptera</taxon>
        <taxon>Polyneoptera</taxon>
        <taxon>Phasmatodea</taxon>
        <taxon>Timematodea</taxon>
        <taxon>Timematoidea</taxon>
        <taxon>Timematidae</taxon>
        <taxon>Timema</taxon>
    </lineage>
</organism>
<feature type="domain" description="Histidine kinase" evidence="11">
    <location>
        <begin position="1"/>
        <end position="167"/>
    </location>
</feature>
<keyword evidence="4 9" id="KW-0547">Nucleotide-binding</keyword>
<dbReference type="EMBL" id="OB795312">
    <property type="protein sequence ID" value="CAD7432045.1"/>
    <property type="molecule type" value="Genomic_DNA"/>
</dbReference>
<gene>
    <name evidence="12" type="ORF">TMSB3V08_LOCUS8762</name>
</gene>
<evidence type="ECO:0000256" key="1">
    <source>
        <dbReference type="ARBA" id="ARBA00004305"/>
    </source>
</evidence>
<evidence type="ECO:0000256" key="8">
    <source>
        <dbReference type="ARBA" id="ARBA00023128"/>
    </source>
</evidence>
<dbReference type="Pfam" id="PF02518">
    <property type="entry name" value="HATPase_c"/>
    <property type="match status" value="1"/>
</dbReference>
<dbReference type="GO" id="GO:0005759">
    <property type="term" value="C:mitochondrial matrix"/>
    <property type="evidence" value="ECO:0007669"/>
    <property type="project" value="UniProtKB-SubCell"/>
</dbReference>
<dbReference type="CDD" id="cd16929">
    <property type="entry name" value="HATPase_PDK-like"/>
    <property type="match status" value="1"/>
</dbReference>
<keyword evidence="8 9" id="KW-0496">Mitochondrion</keyword>
<dbReference type="InterPro" id="IPR039028">
    <property type="entry name" value="BCKD/PDK"/>
</dbReference>
<dbReference type="SUPFAM" id="SSF55874">
    <property type="entry name" value="ATPase domain of HSP90 chaperone/DNA topoisomerase II/histidine kinase"/>
    <property type="match status" value="1"/>
</dbReference>
<dbReference type="GO" id="GO:0010906">
    <property type="term" value="P:regulation of glucose metabolic process"/>
    <property type="evidence" value="ECO:0007669"/>
    <property type="project" value="TreeGrafter"/>
</dbReference>
<comment type="subcellular location">
    <subcellularLocation>
        <location evidence="1 9">Mitochondrion matrix</location>
    </subcellularLocation>
</comment>
<dbReference type="Gene3D" id="3.30.565.10">
    <property type="entry name" value="Histidine kinase-like ATPase, C-terminal domain"/>
    <property type="match status" value="1"/>
</dbReference>
<dbReference type="InterPro" id="IPR003594">
    <property type="entry name" value="HATPase_dom"/>
</dbReference>
<evidence type="ECO:0000259" key="11">
    <source>
        <dbReference type="PROSITE" id="PS50109"/>
    </source>
</evidence>
<accession>A0A7R9HR86</accession>
<evidence type="ECO:0000256" key="3">
    <source>
        <dbReference type="ARBA" id="ARBA00022679"/>
    </source>
</evidence>
<feature type="compositionally biased region" description="Polar residues" evidence="10">
    <location>
        <begin position="216"/>
        <end position="229"/>
    </location>
</feature>
<keyword evidence="7" id="KW-0809">Transit peptide</keyword>
<dbReference type="PROSITE" id="PS50109">
    <property type="entry name" value="HIS_KIN"/>
    <property type="match status" value="1"/>
</dbReference>
<evidence type="ECO:0000256" key="4">
    <source>
        <dbReference type="ARBA" id="ARBA00022741"/>
    </source>
</evidence>
<evidence type="ECO:0000256" key="5">
    <source>
        <dbReference type="ARBA" id="ARBA00022777"/>
    </source>
</evidence>
<name>A0A7R9HR86_9NEOP</name>
<evidence type="ECO:0000256" key="7">
    <source>
        <dbReference type="ARBA" id="ARBA00022946"/>
    </source>
</evidence>
<protein>
    <recommendedName>
        <fullName evidence="9">Protein-serine/threonine kinase</fullName>
        <ecNumber evidence="9">2.7.11.-</ecNumber>
    </recommendedName>
</protein>
<keyword evidence="5 9" id="KW-0418">Kinase</keyword>
<evidence type="ECO:0000256" key="9">
    <source>
        <dbReference type="RuleBase" id="RU366032"/>
    </source>
</evidence>
<dbReference type="PANTHER" id="PTHR11947">
    <property type="entry name" value="PYRUVATE DEHYDROGENASE KINASE"/>
    <property type="match status" value="1"/>
</dbReference>
<dbReference type="InterPro" id="IPR036890">
    <property type="entry name" value="HATPase_C_sf"/>
</dbReference>
<dbReference type="InterPro" id="IPR005467">
    <property type="entry name" value="His_kinase_dom"/>
</dbReference>
<evidence type="ECO:0000313" key="12">
    <source>
        <dbReference type="EMBL" id="CAD7432045.1"/>
    </source>
</evidence>
<evidence type="ECO:0000256" key="6">
    <source>
        <dbReference type="ARBA" id="ARBA00022840"/>
    </source>
</evidence>
<comment type="similarity">
    <text evidence="2 9">Belongs to the PDK/BCKDK protein kinase family.</text>
</comment>
<proteinExistence type="inferred from homology"/>
<dbReference type="GO" id="GO:0005524">
    <property type="term" value="F:ATP binding"/>
    <property type="evidence" value="ECO:0007669"/>
    <property type="project" value="UniProtKB-UniRule"/>
</dbReference>
<dbReference type="EC" id="2.7.11.-" evidence="9"/>